<protein>
    <submittedName>
        <fullName evidence="8">Iron complex transport system substrate-binding protein</fullName>
    </submittedName>
</protein>
<feature type="chain" id="PRO_5011472796" evidence="6">
    <location>
        <begin position="29"/>
        <end position="294"/>
    </location>
</feature>
<sequence length="294" mass="32642">MRCFIVLPLLARIGLLSLCLLGFSPAQAQLATVDWTVAETLMALEAPIGSAAQKEAYHDWVGEPRLPDDIADLGLRMQPNLELLAQTQPERTLISPMFAGLTPRLERIAPVTSIGLYTPGSDTWDEMQSITQRLGKLADRQPQAEQLIEQTQALMTRLRDERPDTGPLLMIQFMDARHVRVFGDNSLYNAVLEQLDLPNAWDQTTNAWGFSLVGVEELTRYPDATIVIVDPLPAGVEEQLDESGLWQQLPSVKQDKLVRLPPVWSFGALPSAQRFAQELTAALEAPANNRQPNN</sequence>
<dbReference type="PROSITE" id="PS50983">
    <property type="entry name" value="FE_B12_PBP"/>
    <property type="match status" value="1"/>
</dbReference>
<evidence type="ECO:0000256" key="2">
    <source>
        <dbReference type="ARBA" id="ARBA00008814"/>
    </source>
</evidence>
<name>A0A1G9XE37_9GAMM</name>
<feature type="domain" description="Fe/B12 periplasmic-binding" evidence="7">
    <location>
        <begin position="29"/>
        <end position="287"/>
    </location>
</feature>
<dbReference type="STRING" id="416873.SAMN04487951_101242"/>
<dbReference type="CDD" id="cd01146">
    <property type="entry name" value="FhuD"/>
    <property type="match status" value="1"/>
</dbReference>
<dbReference type="AlphaFoldDB" id="A0A1G9XE37"/>
<keyword evidence="5 6" id="KW-0732">Signal</keyword>
<dbReference type="EMBL" id="FNII01000001">
    <property type="protein sequence ID" value="SDM95069.1"/>
    <property type="molecule type" value="Genomic_DNA"/>
</dbReference>
<gene>
    <name evidence="8" type="ORF">SAMN04487951_101242</name>
</gene>
<dbReference type="InterPro" id="IPR002491">
    <property type="entry name" value="ABC_transptr_periplasmic_BD"/>
</dbReference>
<evidence type="ECO:0000313" key="8">
    <source>
        <dbReference type="EMBL" id="SDM95069.1"/>
    </source>
</evidence>
<evidence type="ECO:0000256" key="6">
    <source>
        <dbReference type="SAM" id="SignalP"/>
    </source>
</evidence>
<keyword evidence="9" id="KW-1185">Reference proteome</keyword>
<comment type="subcellular location">
    <subcellularLocation>
        <location evidence="1">Cell envelope</location>
    </subcellularLocation>
</comment>
<dbReference type="GO" id="GO:1901678">
    <property type="term" value="P:iron coordination entity transport"/>
    <property type="evidence" value="ECO:0007669"/>
    <property type="project" value="UniProtKB-ARBA"/>
</dbReference>
<dbReference type="OrthoDB" id="6160519at2"/>
<dbReference type="PANTHER" id="PTHR30532">
    <property type="entry name" value="IRON III DICITRATE-BINDING PERIPLASMIC PROTEIN"/>
    <property type="match status" value="1"/>
</dbReference>
<organism evidence="8 9">
    <name type="scientific">Vreelandella arcis</name>
    <dbReference type="NCBI Taxonomy" id="416873"/>
    <lineage>
        <taxon>Bacteria</taxon>
        <taxon>Pseudomonadati</taxon>
        <taxon>Pseudomonadota</taxon>
        <taxon>Gammaproteobacteria</taxon>
        <taxon>Oceanospirillales</taxon>
        <taxon>Halomonadaceae</taxon>
        <taxon>Vreelandella</taxon>
    </lineage>
</organism>
<dbReference type="Pfam" id="PF01497">
    <property type="entry name" value="Peripla_BP_2"/>
    <property type="match status" value="1"/>
</dbReference>
<dbReference type="PANTHER" id="PTHR30532:SF1">
    <property type="entry name" value="IRON(3+)-HYDROXAMATE-BINDING PROTEIN FHUD"/>
    <property type="match status" value="1"/>
</dbReference>
<keyword evidence="4" id="KW-0408">Iron</keyword>
<evidence type="ECO:0000256" key="4">
    <source>
        <dbReference type="ARBA" id="ARBA00022496"/>
    </source>
</evidence>
<dbReference type="InterPro" id="IPR051313">
    <property type="entry name" value="Bact_iron-sidero_bind"/>
</dbReference>
<accession>A0A1G9XE37</accession>
<dbReference type="RefSeq" id="WP_089701662.1">
    <property type="nucleotide sequence ID" value="NZ_FNII01000001.1"/>
</dbReference>
<evidence type="ECO:0000313" key="9">
    <source>
        <dbReference type="Proteomes" id="UP000199677"/>
    </source>
</evidence>
<reference evidence="9" key="1">
    <citation type="submission" date="2016-10" db="EMBL/GenBank/DDBJ databases">
        <authorList>
            <person name="Varghese N."/>
            <person name="Submissions S."/>
        </authorList>
    </citation>
    <scope>NUCLEOTIDE SEQUENCE [LARGE SCALE GENOMIC DNA]</scope>
    <source>
        <strain evidence="9">CGMCC 1.6494</strain>
    </source>
</reference>
<dbReference type="Proteomes" id="UP000199677">
    <property type="component" value="Unassembled WGS sequence"/>
</dbReference>
<keyword evidence="4" id="KW-0406">Ion transport</keyword>
<dbReference type="GO" id="GO:0030288">
    <property type="term" value="C:outer membrane-bounded periplasmic space"/>
    <property type="evidence" value="ECO:0007669"/>
    <property type="project" value="TreeGrafter"/>
</dbReference>
<dbReference type="SUPFAM" id="SSF53807">
    <property type="entry name" value="Helical backbone' metal receptor"/>
    <property type="match status" value="1"/>
</dbReference>
<evidence type="ECO:0000256" key="1">
    <source>
        <dbReference type="ARBA" id="ARBA00004196"/>
    </source>
</evidence>
<feature type="signal peptide" evidence="6">
    <location>
        <begin position="1"/>
        <end position="28"/>
    </location>
</feature>
<keyword evidence="3" id="KW-0813">Transport</keyword>
<dbReference type="PRINTS" id="PR01715">
    <property type="entry name" value="FERRIBNDNGPP"/>
</dbReference>
<comment type="similarity">
    <text evidence="2">Belongs to the bacterial solute-binding protein 8 family.</text>
</comment>
<keyword evidence="4" id="KW-0410">Iron transport</keyword>
<dbReference type="Gene3D" id="3.40.50.1980">
    <property type="entry name" value="Nitrogenase molybdenum iron protein domain"/>
    <property type="match status" value="2"/>
</dbReference>
<evidence type="ECO:0000259" key="7">
    <source>
        <dbReference type="PROSITE" id="PS50983"/>
    </source>
</evidence>
<proteinExistence type="inferred from homology"/>
<evidence type="ECO:0000256" key="3">
    <source>
        <dbReference type="ARBA" id="ARBA00022448"/>
    </source>
</evidence>
<evidence type="ECO:0000256" key="5">
    <source>
        <dbReference type="ARBA" id="ARBA00022729"/>
    </source>
</evidence>